<evidence type="ECO:0000313" key="1">
    <source>
        <dbReference type="EMBL" id="GIY00824.1"/>
    </source>
</evidence>
<protein>
    <submittedName>
        <fullName evidence="1">Uncharacterized protein</fullName>
    </submittedName>
</protein>
<comment type="caution">
    <text evidence="1">The sequence shown here is derived from an EMBL/GenBank/DDBJ whole genome shotgun (WGS) entry which is preliminary data.</text>
</comment>
<reference evidence="1 2" key="1">
    <citation type="submission" date="2021-06" db="EMBL/GenBank/DDBJ databases">
        <title>Caerostris extrusa draft genome.</title>
        <authorList>
            <person name="Kono N."/>
            <person name="Arakawa K."/>
        </authorList>
    </citation>
    <scope>NUCLEOTIDE SEQUENCE [LARGE SCALE GENOMIC DNA]</scope>
</reference>
<organism evidence="1 2">
    <name type="scientific">Caerostris extrusa</name>
    <name type="common">Bark spider</name>
    <name type="synonym">Caerostris bankana</name>
    <dbReference type="NCBI Taxonomy" id="172846"/>
    <lineage>
        <taxon>Eukaryota</taxon>
        <taxon>Metazoa</taxon>
        <taxon>Ecdysozoa</taxon>
        <taxon>Arthropoda</taxon>
        <taxon>Chelicerata</taxon>
        <taxon>Arachnida</taxon>
        <taxon>Araneae</taxon>
        <taxon>Araneomorphae</taxon>
        <taxon>Entelegynae</taxon>
        <taxon>Araneoidea</taxon>
        <taxon>Araneidae</taxon>
        <taxon>Caerostris</taxon>
    </lineage>
</organism>
<sequence length="77" mass="8681">MSKCKSSDIQGLEPHFLMHGNVIVVRNASLWAFLLSLSGLFSVVKAAQGTTPNIEQIIKSPHLFLYRLLFLLRNKNK</sequence>
<dbReference type="AlphaFoldDB" id="A0AAV4PX80"/>
<keyword evidence="2" id="KW-1185">Reference proteome</keyword>
<proteinExistence type="predicted"/>
<accession>A0AAV4PX80</accession>
<gene>
    <name evidence="1" type="ORF">CEXT_379261</name>
</gene>
<evidence type="ECO:0000313" key="2">
    <source>
        <dbReference type="Proteomes" id="UP001054945"/>
    </source>
</evidence>
<dbReference type="Proteomes" id="UP001054945">
    <property type="component" value="Unassembled WGS sequence"/>
</dbReference>
<name>A0AAV4PX80_CAEEX</name>
<dbReference type="EMBL" id="BPLR01005229">
    <property type="protein sequence ID" value="GIY00824.1"/>
    <property type="molecule type" value="Genomic_DNA"/>
</dbReference>